<accession>A0A0K1PS52</accession>
<dbReference type="Proteomes" id="UP000064967">
    <property type="component" value="Chromosome"/>
</dbReference>
<dbReference type="EMBL" id="CP012333">
    <property type="protein sequence ID" value="AKU96347.1"/>
    <property type="molecule type" value="Genomic_DNA"/>
</dbReference>
<reference evidence="2 3" key="1">
    <citation type="submission" date="2015-08" db="EMBL/GenBank/DDBJ databases">
        <authorList>
            <person name="Babu N.S."/>
            <person name="Beckwith C.J."/>
            <person name="Beseler K.G."/>
            <person name="Brison A."/>
            <person name="Carone J.V."/>
            <person name="Caskin T.P."/>
            <person name="Diamond M."/>
            <person name="Durham M.E."/>
            <person name="Foxe J.M."/>
            <person name="Go M."/>
            <person name="Henderson B.A."/>
            <person name="Jones I.B."/>
            <person name="McGettigan J.A."/>
            <person name="Micheletti S.J."/>
            <person name="Nasrallah M.E."/>
            <person name="Ortiz D."/>
            <person name="Piller C.R."/>
            <person name="Privatt S.R."/>
            <person name="Schneider S.L."/>
            <person name="Sharp S."/>
            <person name="Smith T.C."/>
            <person name="Stanton J.D."/>
            <person name="Ullery H.E."/>
            <person name="Wilson R.J."/>
            <person name="Serrano M.G."/>
            <person name="Buck G."/>
            <person name="Lee V."/>
            <person name="Wang Y."/>
            <person name="Carvalho R."/>
            <person name="Voegtly L."/>
            <person name="Shi R."/>
            <person name="Duckworth R."/>
            <person name="Johnson A."/>
            <person name="Loviza R."/>
            <person name="Walstead R."/>
            <person name="Shah Z."/>
            <person name="Kiflezghi M."/>
            <person name="Wade K."/>
            <person name="Ball S.L."/>
            <person name="Bradley K.W."/>
            <person name="Asai D.J."/>
            <person name="Bowman C.A."/>
            <person name="Russell D.A."/>
            <person name="Pope W.H."/>
            <person name="Jacobs-Sera D."/>
            <person name="Hendrix R.W."/>
            <person name="Hatfull G.F."/>
        </authorList>
    </citation>
    <scope>NUCLEOTIDE SEQUENCE [LARGE SCALE GENOMIC DNA]</scope>
    <source>
        <strain evidence="2 3">DSM 27648</strain>
    </source>
</reference>
<organism evidence="2 3">
    <name type="scientific">Labilithrix luteola</name>
    <dbReference type="NCBI Taxonomy" id="1391654"/>
    <lineage>
        <taxon>Bacteria</taxon>
        <taxon>Pseudomonadati</taxon>
        <taxon>Myxococcota</taxon>
        <taxon>Polyangia</taxon>
        <taxon>Polyangiales</taxon>
        <taxon>Labilitrichaceae</taxon>
        <taxon>Labilithrix</taxon>
    </lineage>
</organism>
<dbReference type="PROSITE" id="PS51257">
    <property type="entry name" value="PROKAR_LIPOPROTEIN"/>
    <property type="match status" value="1"/>
</dbReference>
<dbReference type="PATRIC" id="fig|1391654.3.peg.3045"/>
<dbReference type="Pfam" id="PF17164">
    <property type="entry name" value="DUF5122"/>
    <property type="match status" value="6"/>
</dbReference>
<dbReference type="Gene3D" id="2.80.10.50">
    <property type="match status" value="2"/>
</dbReference>
<dbReference type="KEGG" id="llu:AKJ09_03011"/>
<keyword evidence="3" id="KW-1185">Reference proteome</keyword>
<dbReference type="AlphaFoldDB" id="A0A0K1PS52"/>
<evidence type="ECO:0000313" key="2">
    <source>
        <dbReference type="EMBL" id="AKU96347.1"/>
    </source>
</evidence>
<dbReference type="STRING" id="1391654.AKJ09_03011"/>
<evidence type="ECO:0000313" key="3">
    <source>
        <dbReference type="Proteomes" id="UP000064967"/>
    </source>
</evidence>
<feature type="compositionally biased region" description="Gly residues" evidence="1">
    <location>
        <begin position="48"/>
        <end position="69"/>
    </location>
</feature>
<name>A0A0K1PS52_9BACT</name>
<dbReference type="InterPro" id="IPR013431">
    <property type="entry name" value="Delta_60_rpt"/>
</dbReference>
<feature type="region of interest" description="Disordered" evidence="1">
    <location>
        <begin position="31"/>
        <end position="83"/>
    </location>
</feature>
<sequence length="473" mass="48463">MAFSLRASIACSVITLSSACSLMVDSSGLAGAESSDQNVDRAESGTSNDGGGVTGGDGGNVTDDGGVGDAGPDVVTDAGPGTGDPAFGNAGVVHVSLGTSTTVGSFALQSDGKIIVGGGVMRVDNYDFYLKRLLANGADDTTFNGSGSAFYDFQGNDEWVEDVLIQPDGRIVVTGESWQSGGFDLALVRFMPAGTIDTSFGTSRTNVSQDDLPLRLLRQSDGKILAIGNSGTKSQYQFSGARFTSNGAPDTSFGSGGSFHTLFGTGNCPGRDGLLLTDGTVLVTGAVTQAASDMNFGLARYTSAGALDTTFCSNGLCAYSFGTGEDFVYGIAAQSDGKVLMAGYMTKQGHYHSALVRVGADGSYDTTFGNAGKVTLDVSGNDLVGNVAVFGDWIYLSGYVETGVNASDLYVARLDMSGQLDPSFGISGVATFHLGDGENWPGRMLVQNDGKVVVVGTTGPQNAQSGYVLRVVP</sequence>
<proteinExistence type="predicted"/>
<gene>
    <name evidence="2" type="ORF">AKJ09_03011</name>
</gene>
<evidence type="ECO:0000256" key="1">
    <source>
        <dbReference type="SAM" id="MobiDB-lite"/>
    </source>
</evidence>
<dbReference type="NCBIfam" id="TIGR02608">
    <property type="entry name" value="delta_60_rpt"/>
    <property type="match status" value="6"/>
</dbReference>
<feature type="compositionally biased region" description="Low complexity" evidence="1">
    <location>
        <begin position="70"/>
        <end position="79"/>
    </location>
</feature>
<protein>
    <submittedName>
        <fullName evidence="2">Cell surface protein</fullName>
    </submittedName>
</protein>